<evidence type="ECO:0000256" key="1">
    <source>
        <dbReference type="ARBA" id="ARBA00006547"/>
    </source>
</evidence>
<dbReference type="Pfam" id="PF00797">
    <property type="entry name" value="Acetyltransf_2"/>
    <property type="match status" value="1"/>
</dbReference>
<keyword evidence="4" id="KW-1185">Reference proteome</keyword>
<dbReference type="OrthoDB" id="10260017at2759"/>
<comment type="similarity">
    <text evidence="1">Belongs to the arylamine N-acetyltransferase family.</text>
</comment>
<evidence type="ECO:0000313" key="4">
    <source>
        <dbReference type="Proteomes" id="UP000192578"/>
    </source>
</evidence>
<name>A0A1W0WIB4_HYPEX</name>
<dbReference type="EC" id="2.3.1.5" evidence="2"/>
<protein>
    <recommendedName>
        <fullName evidence="2">arylamine N-acetyltransferase</fullName>
        <ecNumber evidence="2">2.3.1.5</ecNumber>
    </recommendedName>
</protein>
<dbReference type="EMBL" id="MTYJ01000097">
    <property type="protein sequence ID" value="OQV14912.1"/>
    <property type="molecule type" value="Genomic_DNA"/>
</dbReference>
<dbReference type="PANTHER" id="PTHR11786">
    <property type="entry name" value="N-HYDROXYARYLAMINE O-ACETYLTRANSFERASE"/>
    <property type="match status" value="1"/>
</dbReference>
<dbReference type="InterPro" id="IPR038765">
    <property type="entry name" value="Papain-like_cys_pep_sf"/>
</dbReference>
<comment type="caution">
    <text evidence="3">The sequence shown here is derived from an EMBL/GenBank/DDBJ whole genome shotgun (WGS) entry which is preliminary data.</text>
</comment>
<evidence type="ECO:0000313" key="3">
    <source>
        <dbReference type="EMBL" id="OQV14912.1"/>
    </source>
</evidence>
<dbReference type="Gene3D" id="3.30.2140.20">
    <property type="match status" value="1"/>
</dbReference>
<dbReference type="InterPro" id="IPR053710">
    <property type="entry name" value="Arylamine_NAT_domain_sf"/>
</dbReference>
<dbReference type="Proteomes" id="UP000192578">
    <property type="component" value="Unassembled WGS sequence"/>
</dbReference>
<proteinExistence type="inferred from homology"/>
<dbReference type="SUPFAM" id="SSF54001">
    <property type="entry name" value="Cysteine proteinases"/>
    <property type="match status" value="1"/>
</dbReference>
<gene>
    <name evidence="3" type="ORF">BV898_10943</name>
</gene>
<accession>A0A1W0WIB4</accession>
<reference evidence="4" key="1">
    <citation type="submission" date="2017-01" db="EMBL/GenBank/DDBJ databases">
        <title>Comparative genomics of anhydrobiosis in the tardigrade Hypsibius dujardini.</title>
        <authorList>
            <person name="Yoshida Y."/>
            <person name="Koutsovoulos G."/>
            <person name="Laetsch D."/>
            <person name="Stevens L."/>
            <person name="Kumar S."/>
            <person name="Horikawa D."/>
            <person name="Ishino K."/>
            <person name="Komine S."/>
            <person name="Tomita M."/>
            <person name="Blaxter M."/>
            <person name="Arakawa K."/>
        </authorList>
    </citation>
    <scope>NUCLEOTIDE SEQUENCE [LARGE SCALE GENOMIC DNA]</scope>
    <source>
        <strain evidence="4">Z151</strain>
    </source>
</reference>
<dbReference type="GO" id="GO:0004060">
    <property type="term" value="F:arylamine N-acetyltransferase activity"/>
    <property type="evidence" value="ECO:0007669"/>
    <property type="project" value="UniProtKB-EC"/>
</dbReference>
<dbReference type="InterPro" id="IPR001447">
    <property type="entry name" value="Arylamine_N-AcTrfase"/>
</dbReference>
<evidence type="ECO:0000256" key="2">
    <source>
        <dbReference type="ARBA" id="ARBA00012701"/>
    </source>
</evidence>
<sequence length="314" mass="36011">MAPNMLTKAEALHYITSSLRLALNPAEQDVPSLSKLHKICQAFIAEVPYSTLAIINTPMKQRRVPTLEEIKQQGLTKQGGMCYEMNVFLHWLLLAMGYEVHLLMARSFSVDYTHPLNTVRLDGKYYMVDCGPFPCMTEHLICLDFAGDESPVILQSIWEVQLRRRLIDGVPGFAGYFRWTPNSSFPLGRHHTLPLDKDGWALFFEYAFVFRSLEQIQQMSVAIQSSYQDVTVSPVLNRIFCCRYPKGRLQLVRNTTLWQENEPRIRSIKDTKSKAELVETLVEQFGDVLDRGLIEGAVEYYVTVAKLPEDFVLH</sequence>
<dbReference type="AlphaFoldDB" id="A0A1W0WIB4"/>
<dbReference type="PANTHER" id="PTHR11786:SF0">
    <property type="entry name" value="ARYLAMINE N-ACETYLTRANSFERASE 4-RELATED"/>
    <property type="match status" value="1"/>
</dbReference>
<organism evidence="3 4">
    <name type="scientific">Hypsibius exemplaris</name>
    <name type="common">Freshwater tardigrade</name>
    <dbReference type="NCBI Taxonomy" id="2072580"/>
    <lineage>
        <taxon>Eukaryota</taxon>
        <taxon>Metazoa</taxon>
        <taxon>Ecdysozoa</taxon>
        <taxon>Tardigrada</taxon>
        <taxon>Eutardigrada</taxon>
        <taxon>Parachela</taxon>
        <taxon>Hypsibioidea</taxon>
        <taxon>Hypsibiidae</taxon>
        <taxon>Hypsibius</taxon>
    </lineage>
</organism>